<keyword evidence="4" id="KW-1185">Reference proteome</keyword>
<dbReference type="InterPro" id="IPR009936">
    <property type="entry name" value="DUF1468"/>
</dbReference>
<dbReference type="AlphaFoldDB" id="A0A238K4R5"/>
<keyword evidence="1" id="KW-0812">Transmembrane</keyword>
<feature type="domain" description="DUF1468" evidence="2">
    <location>
        <begin position="8"/>
        <end position="138"/>
    </location>
</feature>
<dbReference type="OrthoDB" id="5519430at2"/>
<accession>A0A238K4R5</accession>
<proteinExistence type="predicted"/>
<dbReference type="Proteomes" id="UP000203464">
    <property type="component" value="Unassembled WGS sequence"/>
</dbReference>
<evidence type="ECO:0000256" key="1">
    <source>
        <dbReference type="SAM" id="Phobius"/>
    </source>
</evidence>
<organism evidence="3 4">
    <name type="scientific">Octadecabacter ascidiaceicola</name>
    <dbReference type="NCBI Taxonomy" id="1655543"/>
    <lineage>
        <taxon>Bacteria</taxon>
        <taxon>Pseudomonadati</taxon>
        <taxon>Pseudomonadota</taxon>
        <taxon>Alphaproteobacteria</taxon>
        <taxon>Rhodobacterales</taxon>
        <taxon>Roseobacteraceae</taxon>
        <taxon>Octadecabacter</taxon>
    </lineage>
</organism>
<protein>
    <submittedName>
        <fullName evidence="3">Tripartite tricarboxylate transporter TctB family protein</fullName>
    </submittedName>
</protein>
<feature type="transmembrane region" description="Helical" evidence="1">
    <location>
        <begin position="40"/>
        <end position="58"/>
    </location>
</feature>
<feature type="transmembrane region" description="Helical" evidence="1">
    <location>
        <begin position="70"/>
        <end position="88"/>
    </location>
</feature>
<evidence type="ECO:0000313" key="3">
    <source>
        <dbReference type="EMBL" id="SMX37414.1"/>
    </source>
</evidence>
<keyword evidence="1" id="KW-1133">Transmembrane helix</keyword>
<dbReference type="EMBL" id="FXYD01000002">
    <property type="protein sequence ID" value="SMX37414.1"/>
    <property type="molecule type" value="Genomic_DNA"/>
</dbReference>
<name>A0A238K4R5_9RHOB</name>
<sequence>MNRLSDRIFGLAMICVALVYIASAMQVQVSFLSDPVGSKAFPIGVASVAIICCVVMILRPDEEPDWPVMWTVVSIIISVLLLVGYSYALKPMGFLIPTAIVSGALSYQINPKPLSAVLTGLGLSIGLFVLFRYILDLGLVPFGKGWF</sequence>
<gene>
    <name evidence="3" type="ORF">OCA8868_01439</name>
</gene>
<evidence type="ECO:0000259" key="2">
    <source>
        <dbReference type="Pfam" id="PF07331"/>
    </source>
</evidence>
<evidence type="ECO:0000313" key="4">
    <source>
        <dbReference type="Proteomes" id="UP000203464"/>
    </source>
</evidence>
<reference evidence="4" key="1">
    <citation type="submission" date="2017-05" db="EMBL/GenBank/DDBJ databases">
        <authorList>
            <person name="Rodrigo-Torres L."/>
            <person name="Arahal R. D."/>
            <person name="Lucena T."/>
        </authorList>
    </citation>
    <scope>NUCLEOTIDE SEQUENCE [LARGE SCALE GENOMIC DNA]</scope>
    <source>
        <strain evidence="4">CECT 8868</strain>
    </source>
</reference>
<dbReference type="RefSeq" id="WP_093995866.1">
    <property type="nucleotide sequence ID" value="NZ_FXYD01000002.1"/>
</dbReference>
<feature type="transmembrane region" description="Helical" evidence="1">
    <location>
        <begin position="117"/>
        <end position="135"/>
    </location>
</feature>
<dbReference type="Pfam" id="PF07331">
    <property type="entry name" value="TctB"/>
    <property type="match status" value="1"/>
</dbReference>
<keyword evidence="1" id="KW-0472">Membrane</keyword>